<keyword evidence="2" id="KW-1185">Reference proteome</keyword>
<accession>A0A6M9PSA1</accession>
<sequence>MNFLRTLFSPSNYSFSIVDTDYENNYVVVEDKSLGYQRKIGWGNKKLKNHKIIGEYEILFTYDDGTTKIVKILQ</sequence>
<dbReference type="KEGG" id="pani:DCO16_09110"/>
<evidence type="ECO:0000313" key="2">
    <source>
        <dbReference type="Proteomes" id="UP000500806"/>
    </source>
</evidence>
<organism evidence="1 2">
    <name type="scientific">Polynucleobacter antarcticus</name>
    <dbReference type="NCBI Taxonomy" id="1743162"/>
    <lineage>
        <taxon>Bacteria</taxon>
        <taxon>Pseudomonadati</taxon>
        <taxon>Pseudomonadota</taxon>
        <taxon>Betaproteobacteria</taxon>
        <taxon>Burkholderiales</taxon>
        <taxon>Burkholderiaceae</taxon>
        <taxon>Polynucleobacter</taxon>
    </lineage>
</organism>
<reference evidence="1 2" key="1">
    <citation type="submission" date="2018-04" db="EMBL/GenBank/DDBJ databases">
        <title>Polynucleobacter sp. LimPoW16 genome.</title>
        <authorList>
            <person name="Hahn M.W."/>
        </authorList>
    </citation>
    <scope>NUCLEOTIDE SEQUENCE [LARGE SCALE GENOMIC DNA]</scope>
    <source>
        <strain evidence="1 2">LimPoW16</strain>
    </source>
</reference>
<dbReference type="EMBL" id="CP028941">
    <property type="protein sequence ID" value="QKM63191.1"/>
    <property type="molecule type" value="Genomic_DNA"/>
</dbReference>
<protein>
    <submittedName>
        <fullName evidence="1">Uncharacterized protein</fullName>
    </submittedName>
</protein>
<name>A0A6M9PSA1_9BURK</name>
<dbReference type="AlphaFoldDB" id="A0A6M9PSA1"/>
<dbReference type="Proteomes" id="UP000500806">
    <property type="component" value="Chromosome"/>
</dbReference>
<gene>
    <name evidence="1" type="ORF">DCO16_09110</name>
</gene>
<proteinExistence type="predicted"/>
<evidence type="ECO:0000313" key="1">
    <source>
        <dbReference type="EMBL" id="QKM63191.1"/>
    </source>
</evidence>